<name>A0A3B0M8Y2_9GAMM</name>
<protein>
    <recommendedName>
        <fullName evidence="2">Helix-turn-helix domain-containing protein</fullName>
    </recommendedName>
</protein>
<proteinExistence type="predicted"/>
<gene>
    <name evidence="1" type="ORF">ARTV_3163</name>
</gene>
<dbReference type="EMBL" id="UFQR01000037">
    <property type="protein sequence ID" value="SSW96638.1"/>
    <property type="molecule type" value="Genomic_DNA"/>
</dbReference>
<reference evidence="1" key="1">
    <citation type="submission" date="2018-04" db="EMBL/GenBank/DDBJ databases">
        <authorList>
            <person name="Go L.Y."/>
            <person name="Mitchell J.A."/>
        </authorList>
    </citation>
    <scope>NUCLEOTIDE SEQUENCE</scope>
    <source>
        <strain evidence="1">ARTV</strain>
    </source>
</reference>
<accession>A0A3B0M8Y2</accession>
<dbReference type="AlphaFoldDB" id="A0A3B0M8Y2"/>
<sequence length="121" mass="13759">MTNIRMDDEIFNLSESAQFLKKSPRTVRKLIKDKRLRASKSGCNGGGQFEILKSACLEYIHYQQHNQAVNAENGHSERKSKWQSNNVMAIGTVTSLNRVAKELDAALTRQTKSKRRNSMMS</sequence>
<organism evidence="1">
    <name type="scientific">Arsenophonus endosymbiont of Trialeurodes vaporariorum</name>
    <dbReference type="NCBI Taxonomy" id="235567"/>
    <lineage>
        <taxon>Bacteria</taxon>
        <taxon>Pseudomonadati</taxon>
        <taxon>Pseudomonadota</taxon>
        <taxon>Gammaproteobacteria</taxon>
        <taxon>Enterobacterales</taxon>
        <taxon>Morganellaceae</taxon>
        <taxon>Arsenophonus</taxon>
    </lineage>
</organism>
<evidence type="ECO:0000313" key="1">
    <source>
        <dbReference type="EMBL" id="SSW96638.1"/>
    </source>
</evidence>
<evidence type="ECO:0008006" key="2">
    <source>
        <dbReference type="Google" id="ProtNLM"/>
    </source>
</evidence>